<evidence type="ECO:0000256" key="7">
    <source>
        <dbReference type="ARBA" id="ARBA00023002"/>
    </source>
</evidence>
<dbReference type="Proteomes" id="UP000242180">
    <property type="component" value="Unassembled WGS sequence"/>
</dbReference>
<gene>
    <name evidence="13" type="ORF">BCR43DRAFT_530868</name>
</gene>
<dbReference type="FunFam" id="3.30.70.2740:FF:000001">
    <property type="entry name" value="D-lactate dehydrogenase mitochondrial"/>
    <property type="match status" value="1"/>
</dbReference>
<evidence type="ECO:0000256" key="9">
    <source>
        <dbReference type="ARBA" id="ARBA00038897"/>
    </source>
</evidence>
<evidence type="ECO:0000256" key="3">
    <source>
        <dbReference type="ARBA" id="ARBA00008000"/>
    </source>
</evidence>
<evidence type="ECO:0000256" key="10">
    <source>
        <dbReference type="ARBA" id="ARBA00051436"/>
    </source>
</evidence>
<dbReference type="STRING" id="13706.A0A1X2HHS2"/>
<dbReference type="FunFam" id="3.30.465.10:FF:000014">
    <property type="entry name" value="D-lactate dehydrogenase (Cytochrome), putative"/>
    <property type="match status" value="1"/>
</dbReference>
<comment type="catalytic activity">
    <reaction evidence="10">
        <text>(R)-lactate + 2 Fe(III)-[cytochrome c] = 2 Fe(II)-[cytochrome c] + pyruvate + 2 H(+)</text>
        <dbReference type="Rhea" id="RHEA:13521"/>
        <dbReference type="Rhea" id="RHEA-COMP:10350"/>
        <dbReference type="Rhea" id="RHEA-COMP:14399"/>
        <dbReference type="ChEBI" id="CHEBI:15361"/>
        <dbReference type="ChEBI" id="CHEBI:15378"/>
        <dbReference type="ChEBI" id="CHEBI:16004"/>
        <dbReference type="ChEBI" id="CHEBI:29033"/>
        <dbReference type="ChEBI" id="CHEBI:29034"/>
        <dbReference type="EC" id="1.1.2.4"/>
    </reaction>
</comment>
<dbReference type="InterPro" id="IPR016166">
    <property type="entry name" value="FAD-bd_PCMH"/>
</dbReference>
<dbReference type="GO" id="GO:1903457">
    <property type="term" value="P:lactate catabolic process"/>
    <property type="evidence" value="ECO:0007669"/>
    <property type="project" value="EnsemblFungi"/>
</dbReference>
<dbReference type="OrthoDB" id="7786253at2759"/>
<dbReference type="AlphaFoldDB" id="A0A1X2HHS2"/>
<feature type="region of interest" description="Disordered" evidence="11">
    <location>
        <begin position="40"/>
        <end position="74"/>
    </location>
</feature>
<dbReference type="InterPro" id="IPR016164">
    <property type="entry name" value="FAD-linked_Oxase-like_C"/>
</dbReference>
<evidence type="ECO:0000256" key="1">
    <source>
        <dbReference type="ARBA" id="ARBA00001974"/>
    </source>
</evidence>
<dbReference type="GO" id="GO:0005743">
    <property type="term" value="C:mitochondrial inner membrane"/>
    <property type="evidence" value="ECO:0007669"/>
    <property type="project" value="EnsemblFungi"/>
</dbReference>
<evidence type="ECO:0000256" key="6">
    <source>
        <dbReference type="ARBA" id="ARBA00022946"/>
    </source>
</evidence>
<dbReference type="FunFam" id="1.10.45.10:FF:000001">
    <property type="entry name" value="D-lactate dehydrogenase mitochondrial"/>
    <property type="match status" value="1"/>
</dbReference>
<evidence type="ECO:0000259" key="12">
    <source>
        <dbReference type="PROSITE" id="PS51387"/>
    </source>
</evidence>
<dbReference type="GO" id="GO:0071949">
    <property type="term" value="F:FAD binding"/>
    <property type="evidence" value="ECO:0007669"/>
    <property type="project" value="InterPro"/>
</dbReference>
<name>A0A1X2HHS2_SYNRA</name>
<keyword evidence="5" id="KW-0274">FAD</keyword>
<dbReference type="Gene3D" id="3.30.465.10">
    <property type="match status" value="1"/>
</dbReference>
<dbReference type="Pfam" id="PF02913">
    <property type="entry name" value="FAD-oxidase_C"/>
    <property type="match status" value="1"/>
</dbReference>
<keyword evidence="6" id="KW-0809">Transit peptide</keyword>
<comment type="similarity">
    <text evidence="3">Belongs to the FAD-binding oxidoreductase/transferase type 4 family.</text>
</comment>
<protein>
    <recommendedName>
        <fullName evidence="9">D-lactate dehydrogenase (cytochrome)</fullName>
        <ecNumber evidence="9">1.1.2.4</ecNumber>
    </recommendedName>
</protein>
<keyword evidence="14" id="KW-1185">Reference proteome</keyword>
<evidence type="ECO:0000313" key="13">
    <source>
        <dbReference type="EMBL" id="ORY97996.1"/>
    </source>
</evidence>
<dbReference type="GO" id="GO:0004458">
    <property type="term" value="F:D-lactate dehydrogenase (cytochrome) activity"/>
    <property type="evidence" value="ECO:0007669"/>
    <property type="project" value="UniProtKB-EC"/>
</dbReference>
<feature type="compositionally biased region" description="Low complexity" evidence="11">
    <location>
        <begin position="46"/>
        <end position="57"/>
    </location>
</feature>
<feature type="region of interest" description="Disordered" evidence="11">
    <location>
        <begin position="1"/>
        <end position="21"/>
    </location>
</feature>
<dbReference type="OMA" id="GQGFEWA"/>
<dbReference type="SUPFAM" id="SSF56176">
    <property type="entry name" value="FAD-binding/transporter-associated domain-like"/>
    <property type="match status" value="1"/>
</dbReference>
<sequence length="540" mass="58136">MRRSYSSSSSSSSSTSSPNNSIASRLAWAAGGIALGSAATTVYKQSSSSPSSSSSSSQLERQNPPQCIAPGSKTPKSAIQAAFHELQSILPPEHVTVDEDILKAHGFSENSYHNEGSPNIVVYPQSTEEVAAIVKIANKLRVPIIAFSGGTSLEGHFTAPNGGICISFTEHMDNVVEFHPDDLDIVVQPGVQWEDLNIKLKEDGLFFPMDPGPGACIGGMVGTGCSGTNAVRYGTMKEWVINLTVVLPNGEIVKTRQRPRKSSAGYDLTRLFIGSEGTLGIVTEVTLKLAVRPKEETVAVCDFPTIRDAAAVVPDLTRAGIQIGAVELLDDIMMKAVKLANSNLGYEAKPTLFFKFAAGSKAQIEHEIKAVSEIAKKHNGGKFMYAKNEAEKVELWEGRKTCLWSATLLKENASVWTTDVVVPVSRLPELIDETKKDVASSVLPCPFAGHAGDGNFHLFILFDKTKPEEFKEATRLNANLIKRAIAMEGSITGEHGVGFGKKKYLQAELGENTVELMRRIKAALDPNGILNPGKVLPDKE</sequence>
<evidence type="ECO:0000313" key="14">
    <source>
        <dbReference type="Proteomes" id="UP000242180"/>
    </source>
</evidence>
<dbReference type="PANTHER" id="PTHR11748:SF111">
    <property type="entry name" value="D-LACTATE DEHYDROGENASE, MITOCHONDRIAL-RELATED"/>
    <property type="match status" value="1"/>
</dbReference>
<dbReference type="InterPro" id="IPR016171">
    <property type="entry name" value="Vanillyl_alc_oxidase_C-sub2"/>
</dbReference>
<accession>A0A1X2HHS2</accession>
<dbReference type="PANTHER" id="PTHR11748">
    <property type="entry name" value="D-LACTATE DEHYDROGENASE"/>
    <property type="match status" value="1"/>
</dbReference>
<feature type="domain" description="FAD-binding PCMH-type" evidence="12">
    <location>
        <begin position="114"/>
        <end position="292"/>
    </location>
</feature>
<dbReference type="PROSITE" id="PS51387">
    <property type="entry name" value="FAD_PCMH"/>
    <property type="match status" value="1"/>
</dbReference>
<dbReference type="SUPFAM" id="SSF55103">
    <property type="entry name" value="FAD-linked oxidases, C-terminal domain"/>
    <property type="match status" value="1"/>
</dbReference>
<dbReference type="EMBL" id="MCGN01000004">
    <property type="protein sequence ID" value="ORY97996.1"/>
    <property type="molecule type" value="Genomic_DNA"/>
</dbReference>
<comment type="cofactor">
    <cofactor evidence="1">
        <name>FAD</name>
        <dbReference type="ChEBI" id="CHEBI:57692"/>
    </cofactor>
</comment>
<evidence type="ECO:0000256" key="4">
    <source>
        <dbReference type="ARBA" id="ARBA00022630"/>
    </source>
</evidence>
<evidence type="ECO:0000256" key="2">
    <source>
        <dbReference type="ARBA" id="ARBA00004173"/>
    </source>
</evidence>
<dbReference type="InterPro" id="IPR006094">
    <property type="entry name" value="Oxid_FAD_bind_N"/>
</dbReference>
<evidence type="ECO:0000256" key="8">
    <source>
        <dbReference type="ARBA" id="ARBA00023128"/>
    </source>
</evidence>
<evidence type="ECO:0000256" key="11">
    <source>
        <dbReference type="SAM" id="MobiDB-lite"/>
    </source>
</evidence>
<proteinExistence type="inferred from homology"/>
<keyword evidence="7" id="KW-0560">Oxidoreductase</keyword>
<keyword evidence="4" id="KW-0285">Flavoprotein</keyword>
<dbReference type="Gene3D" id="1.10.45.10">
    <property type="entry name" value="Vanillyl-alcohol Oxidase, Chain A, domain 4"/>
    <property type="match status" value="1"/>
</dbReference>
<dbReference type="InterPro" id="IPR004113">
    <property type="entry name" value="FAD-bd_oxidored_4_C"/>
</dbReference>
<keyword evidence="8" id="KW-0496">Mitochondrion</keyword>
<reference evidence="13 14" key="1">
    <citation type="submission" date="2016-07" db="EMBL/GenBank/DDBJ databases">
        <title>Pervasive Adenine N6-methylation of Active Genes in Fungi.</title>
        <authorList>
            <consortium name="DOE Joint Genome Institute"/>
            <person name="Mondo S.J."/>
            <person name="Dannebaum R.O."/>
            <person name="Kuo R.C."/>
            <person name="Labutti K."/>
            <person name="Haridas S."/>
            <person name="Kuo A."/>
            <person name="Salamov A."/>
            <person name="Ahrendt S.R."/>
            <person name="Lipzen A."/>
            <person name="Sullivan W."/>
            <person name="Andreopoulos W.B."/>
            <person name="Clum A."/>
            <person name="Lindquist E."/>
            <person name="Daum C."/>
            <person name="Ramamoorthy G.K."/>
            <person name="Gryganskyi A."/>
            <person name="Culley D."/>
            <person name="Magnuson J.K."/>
            <person name="James T.Y."/>
            <person name="O'Malley M.A."/>
            <person name="Stajich J.E."/>
            <person name="Spatafora J.W."/>
            <person name="Visel A."/>
            <person name="Grigoriev I.V."/>
        </authorList>
    </citation>
    <scope>NUCLEOTIDE SEQUENCE [LARGE SCALE GENOMIC DNA]</scope>
    <source>
        <strain evidence="13 14">NRRL 2496</strain>
    </source>
</reference>
<dbReference type="InterPro" id="IPR036318">
    <property type="entry name" value="FAD-bd_PCMH-like_sf"/>
</dbReference>
<dbReference type="EC" id="1.1.2.4" evidence="9"/>
<dbReference type="GO" id="GO:0008720">
    <property type="term" value="F:D-lactate dehydrogenase (NAD+) activity"/>
    <property type="evidence" value="ECO:0007669"/>
    <property type="project" value="TreeGrafter"/>
</dbReference>
<feature type="compositionally biased region" description="Low complexity" evidence="11">
    <location>
        <begin position="1"/>
        <end position="17"/>
    </location>
</feature>
<dbReference type="InterPro" id="IPR016169">
    <property type="entry name" value="FAD-bd_PCMH_sub2"/>
</dbReference>
<comment type="caution">
    <text evidence="13">The sequence shown here is derived from an EMBL/GenBank/DDBJ whole genome shotgun (WGS) entry which is preliminary data.</text>
</comment>
<comment type="subcellular location">
    <subcellularLocation>
        <location evidence="2">Mitochondrion</location>
    </subcellularLocation>
</comment>
<dbReference type="Gene3D" id="3.30.70.2740">
    <property type="match status" value="1"/>
</dbReference>
<dbReference type="Pfam" id="PF01565">
    <property type="entry name" value="FAD_binding_4"/>
    <property type="match status" value="1"/>
</dbReference>
<evidence type="ECO:0000256" key="5">
    <source>
        <dbReference type="ARBA" id="ARBA00022827"/>
    </source>
</evidence>
<organism evidence="13 14">
    <name type="scientific">Syncephalastrum racemosum</name>
    <name type="common">Filamentous fungus</name>
    <dbReference type="NCBI Taxonomy" id="13706"/>
    <lineage>
        <taxon>Eukaryota</taxon>
        <taxon>Fungi</taxon>
        <taxon>Fungi incertae sedis</taxon>
        <taxon>Mucoromycota</taxon>
        <taxon>Mucoromycotina</taxon>
        <taxon>Mucoromycetes</taxon>
        <taxon>Mucorales</taxon>
        <taxon>Syncephalastraceae</taxon>
        <taxon>Syncephalastrum</taxon>
    </lineage>
</organism>
<dbReference type="InParanoid" id="A0A1X2HHS2"/>